<organism evidence="2">
    <name type="scientific">Manihot esculenta</name>
    <name type="common">Cassava</name>
    <name type="synonym">Jatropha manihot</name>
    <dbReference type="NCBI Taxonomy" id="3983"/>
    <lineage>
        <taxon>Eukaryota</taxon>
        <taxon>Viridiplantae</taxon>
        <taxon>Streptophyta</taxon>
        <taxon>Embryophyta</taxon>
        <taxon>Tracheophyta</taxon>
        <taxon>Spermatophyta</taxon>
        <taxon>Magnoliopsida</taxon>
        <taxon>eudicotyledons</taxon>
        <taxon>Gunneridae</taxon>
        <taxon>Pentapetalae</taxon>
        <taxon>rosids</taxon>
        <taxon>fabids</taxon>
        <taxon>Malpighiales</taxon>
        <taxon>Euphorbiaceae</taxon>
        <taxon>Crotonoideae</taxon>
        <taxon>Manihoteae</taxon>
        <taxon>Manihot</taxon>
    </lineage>
</organism>
<gene>
    <name evidence="2" type="ORF">MANES_15G021500</name>
</gene>
<keyword evidence="1" id="KW-0732">Signal</keyword>
<dbReference type="EMBL" id="CM004401">
    <property type="protein sequence ID" value="OAY27858.1"/>
    <property type="molecule type" value="Genomic_DNA"/>
</dbReference>
<accession>A0A2C9UD47</accession>
<proteinExistence type="predicted"/>
<dbReference type="AlphaFoldDB" id="A0A2C9UD47"/>
<reference evidence="2" key="1">
    <citation type="submission" date="2016-02" db="EMBL/GenBank/DDBJ databases">
        <title>WGS assembly of Manihot esculenta.</title>
        <authorList>
            <person name="Bredeson J.V."/>
            <person name="Prochnik S.E."/>
            <person name="Lyons J.B."/>
            <person name="Schmutz J."/>
            <person name="Grimwood J."/>
            <person name="Vrebalov J."/>
            <person name="Bart R.S."/>
            <person name="Amuge T."/>
            <person name="Ferguson M.E."/>
            <person name="Green R."/>
            <person name="Putnam N."/>
            <person name="Stites J."/>
            <person name="Rounsley S."/>
            <person name="Rokhsar D.S."/>
        </authorList>
    </citation>
    <scope>NUCLEOTIDE SEQUENCE [LARGE SCALE GENOMIC DNA]</scope>
    <source>
        <tissue evidence="2">Leaf</tissue>
    </source>
</reference>
<name>A0A2C9UD47_MANES</name>
<feature type="signal peptide" evidence="1">
    <location>
        <begin position="1"/>
        <end position="23"/>
    </location>
</feature>
<feature type="chain" id="PRO_5012609700" evidence="1">
    <location>
        <begin position="24"/>
        <end position="92"/>
    </location>
</feature>
<sequence>MKLQPILLCFLFFLYVDSGKSGAQRDLPCNKARSRSKWHNLDTLFPMADENTEEFCTCKSRDSKDMESRTRKEQLKRCQILKCLPAKYSRKK</sequence>
<protein>
    <submittedName>
        <fullName evidence="2">Uncharacterized protein</fullName>
    </submittedName>
</protein>
<evidence type="ECO:0000313" key="2">
    <source>
        <dbReference type="EMBL" id="OAY27858.1"/>
    </source>
</evidence>
<evidence type="ECO:0000256" key="1">
    <source>
        <dbReference type="SAM" id="SignalP"/>
    </source>
</evidence>